<accession>A0A6I4U5F0</accession>
<feature type="domain" description="UspA" evidence="1">
    <location>
        <begin position="5"/>
        <end position="113"/>
    </location>
</feature>
<comment type="caution">
    <text evidence="2">The sequence shown here is derived from an EMBL/GenBank/DDBJ whole genome shotgun (WGS) entry which is preliminary data.</text>
</comment>
<name>A0A6I4U5F0_9SPHN</name>
<gene>
    <name evidence="2" type="ORF">GRI68_04730</name>
</gene>
<dbReference type="InterPro" id="IPR006016">
    <property type="entry name" value="UspA"/>
</dbReference>
<dbReference type="RefSeq" id="WP_160616168.1">
    <property type="nucleotide sequence ID" value="NZ_WTYR01000001.1"/>
</dbReference>
<sequence>MRVYLVIMDESAEAKVAMTYASRLALQADGTVHMLALVPPQQFSAFGGVQATMEEEARSRAEVMVTSAAGRYFSESGRMPVISVEQGDPEKVVREYLAEHPEVSALVLGAAEDGPGPLVTHFSAHSGTLPCPLYIVPGDWKHETVGEMF</sequence>
<dbReference type="Proteomes" id="UP000429229">
    <property type="component" value="Unassembled WGS sequence"/>
</dbReference>
<dbReference type="CDD" id="cd00293">
    <property type="entry name" value="USP-like"/>
    <property type="match status" value="1"/>
</dbReference>
<dbReference type="AlphaFoldDB" id="A0A6I4U5F0"/>
<dbReference type="OrthoDB" id="9813682at2"/>
<proteinExistence type="predicted"/>
<organism evidence="2 3">
    <name type="scientific">Alteriqipengyuania halimionae</name>
    <dbReference type="NCBI Taxonomy" id="1926630"/>
    <lineage>
        <taxon>Bacteria</taxon>
        <taxon>Pseudomonadati</taxon>
        <taxon>Pseudomonadota</taxon>
        <taxon>Alphaproteobacteria</taxon>
        <taxon>Sphingomonadales</taxon>
        <taxon>Erythrobacteraceae</taxon>
        <taxon>Alteriqipengyuania</taxon>
    </lineage>
</organism>
<protein>
    <submittedName>
        <fullName evidence="2">Universal stress protein</fullName>
    </submittedName>
</protein>
<reference evidence="2 3" key="1">
    <citation type="submission" date="2019-12" db="EMBL/GenBank/DDBJ databases">
        <title>Genomic-based taxomic classification of the family Erythrobacteraceae.</title>
        <authorList>
            <person name="Xu L."/>
        </authorList>
    </citation>
    <scope>NUCLEOTIDE SEQUENCE [LARGE SCALE GENOMIC DNA]</scope>
    <source>
        <strain evidence="2 3">LMG 29519</strain>
    </source>
</reference>
<keyword evidence="3" id="KW-1185">Reference proteome</keyword>
<evidence type="ECO:0000313" key="3">
    <source>
        <dbReference type="Proteomes" id="UP000429229"/>
    </source>
</evidence>
<dbReference type="Gene3D" id="3.40.50.12370">
    <property type="match status" value="1"/>
</dbReference>
<dbReference type="Pfam" id="PF00582">
    <property type="entry name" value="Usp"/>
    <property type="match status" value="1"/>
</dbReference>
<evidence type="ECO:0000313" key="2">
    <source>
        <dbReference type="EMBL" id="MXP09477.1"/>
    </source>
</evidence>
<dbReference type="EMBL" id="WTYR01000001">
    <property type="protein sequence ID" value="MXP09477.1"/>
    <property type="molecule type" value="Genomic_DNA"/>
</dbReference>
<evidence type="ECO:0000259" key="1">
    <source>
        <dbReference type="Pfam" id="PF00582"/>
    </source>
</evidence>
<dbReference type="SUPFAM" id="SSF52402">
    <property type="entry name" value="Adenine nucleotide alpha hydrolases-like"/>
    <property type="match status" value="1"/>
</dbReference>